<evidence type="ECO:0000313" key="2">
    <source>
        <dbReference type="Proteomes" id="UP000825729"/>
    </source>
</evidence>
<gene>
    <name evidence="1" type="ORF">H6P81_008262</name>
</gene>
<reference evidence="1 2" key="1">
    <citation type="submission" date="2021-07" db="EMBL/GenBank/DDBJ databases">
        <title>The Aristolochia fimbriata genome: insights into angiosperm evolution, floral development and chemical biosynthesis.</title>
        <authorList>
            <person name="Jiao Y."/>
        </authorList>
    </citation>
    <scope>NUCLEOTIDE SEQUENCE [LARGE SCALE GENOMIC DNA]</scope>
    <source>
        <strain evidence="1">IBCAS-2021</strain>
        <tissue evidence="1">Leaf</tissue>
    </source>
</reference>
<organism evidence="1 2">
    <name type="scientific">Aristolochia fimbriata</name>
    <name type="common">White veined hardy Dutchman's pipe vine</name>
    <dbReference type="NCBI Taxonomy" id="158543"/>
    <lineage>
        <taxon>Eukaryota</taxon>
        <taxon>Viridiplantae</taxon>
        <taxon>Streptophyta</taxon>
        <taxon>Embryophyta</taxon>
        <taxon>Tracheophyta</taxon>
        <taxon>Spermatophyta</taxon>
        <taxon>Magnoliopsida</taxon>
        <taxon>Magnoliidae</taxon>
        <taxon>Piperales</taxon>
        <taxon>Aristolochiaceae</taxon>
        <taxon>Aristolochia</taxon>
    </lineage>
</organism>
<dbReference type="EMBL" id="JAINDJ010000003">
    <property type="protein sequence ID" value="KAG9455358.1"/>
    <property type="molecule type" value="Genomic_DNA"/>
</dbReference>
<proteinExistence type="predicted"/>
<comment type="caution">
    <text evidence="1">The sequence shown here is derived from an EMBL/GenBank/DDBJ whole genome shotgun (WGS) entry which is preliminary data.</text>
</comment>
<protein>
    <submittedName>
        <fullName evidence="1">Uncharacterized protein</fullName>
    </submittedName>
</protein>
<dbReference type="Proteomes" id="UP000825729">
    <property type="component" value="Unassembled WGS sequence"/>
</dbReference>
<accession>A0AAV7F721</accession>
<sequence>MAEAAGRGRTSPDMETGARGRTTWVAAVPTLVYSAEKKLAGRAEAEAECVIDLFVRPNRILYVADRVLTTRNKHFYESKTLFDQSDESRTQKTVLPSTRIRTTPMRPNMDQHNKDDLIRTIIATSALSAINEAPIRLFDFPFGLFPRNLN</sequence>
<dbReference type="AlphaFoldDB" id="A0AAV7F721"/>
<name>A0AAV7F721_ARIFI</name>
<keyword evidence="2" id="KW-1185">Reference proteome</keyword>
<evidence type="ECO:0000313" key="1">
    <source>
        <dbReference type="EMBL" id="KAG9455358.1"/>
    </source>
</evidence>